<evidence type="ECO:0000313" key="2">
    <source>
        <dbReference type="EMBL" id="SVA47706.1"/>
    </source>
</evidence>
<sequence length="90" mass="10943">MDIDQNTGLSRITCQFEDRKLEGEFRDFRWEKIRNYVRNLLIISQIFNVLINIDDIRLLGPSPWYIGYHVLGLTVWIFWMFFLSDNKKKK</sequence>
<organism evidence="2">
    <name type="scientific">marine metagenome</name>
    <dbReference type="NCBI Taxonomy" id="408172"/>
    <lineage>
        <taxon>unclassified sequences</taxon>
        <taxon>metagenomes</taxon>
        <taxon>ecological metagenomes</taxon>
    </lineage>
</organism>
<feature type="non-terminal residue" evidence="2">
    <location>
        <position position="90"/>
    </location>
</feature>
<evidence type="ECO:0008006" key="3">
    <source>
        <dbReference type="Google" id="ProtNLM"/>
    </source>
</evidence>
<keyword evidence="1" id="KW-0472">Membrane</keyword>
<dbReference type="AlphaFoldDB" id="A0A381W591"/>
<proteinExistence type="predicted"/>
<evidence type="ECO:0000256" key="1">
    <source>
        <dbReference type="SAM" id="Phobius"/>
    </source>
</evidence>
<feature type="transmembrane region" description="Helical" evidence="1">
    <location>
        <begin position="36"/>
        <end position="53"/>
    </location>
</feature>
<dbReference type="EMBL" id="UINC01010748">
    <property type="protein sequence ID" value="SVA47706.1"/>
    <property type="molecule type" value="Genomic_DNA"/>
</dbReference>
<protein>
    <recommendedName>
        <fullName evidence="3">2TM domain-containing protein</fullName>
    </recommendedName>
</protein>
<feature type="transmembrane region" description="Helical" evidence="1">
    <location>
        <begin position="65"/>
        <end position="83"/>
    </location>
</feature>
<accession>A0A381W591</accession>
<name>A0A381W591_9ZZZZ</name>
<reference evidence="2" key="1">
    <citation type="submission" date="2018-05" db="EMBL/GenBank/DDBJ databases">
        <authorList>
            <person name="Lanie J.A."/>
            <person name="Ng W.-L."/>
            <person name="Kazmierczak K.M."/>
            <person name="Andrzejewski T.M."/>
            <person name="Davidsen T.M."/>
            <person name="Wayne K.J."/>
            <person name="Tettelin H."/>
            <person name="Glass J.I."/>
            <person name="Rusch D."/>
            <person name="Podicherti R."/>
            <person name="Tsui H.-C.T."/>
            <person name="Winkler M.E."/>
        </authorList>
    </citation>
    <scope>NUCLEOTIDE SEQUENCE</scope>
</reference>
<keyword evidence="1" id="KW-0812">Transmembrane</keyword>
<gene>
    <name evidence="2" type="ORF">METZ01_LOCUS100560</name>
</gene>
<keyword evidence="1" id="KW-1133">Transmembrane helix</keyword>